<evidence type="ECO:0000256" key="1">
    <source>
        <dbReference type="SAM" id="MobiDB-lite"/>
    </source>
</evidence>
<proteinExistence type="predicted"/>
<reference evidence="2 3" key="1">
    <citation type="journal article" date="2021" name="Elife">
        <title>Chloroplast acquisition without the gene transfer in kleptoplastic sea slugs, Plakobranchus ocellatus.</title>
        <authorList>
            <person name="Maeda T."/>
            <person name="Takahashi S."/>
            <person name="Yoshida T."/>
            <person name="Shimamura S."/>
            <person name="Takaki Y."/>
            <person name="Nagai Y."/>
            <person name="Toyoda A."/>
            <person name="Suzuki Y."/>
            <person name="Arimoto A."/>
            <person name="Ishii H."/>
            <person name="Satoh N."/>
            <person name="Nishiyama T."/>
            <person name="Hasebe M."/>
            <person name="Maruyama T."/>
            <person name="Minagawa J."/>
            <person name="Obokata J."/>
            <person name="Shigenobu S."/>
        </authorList>
    </citation>
    <scope>NUCLEOTIDE SEQUENCE [LARGE SCALE GENOMIC DNA]</scope>
</reference>
<feature type="region of interest" description="Disordered" evidence="1">
    <location>
        <begin position="1"/>
        <end position="41"/>
    </location>
</feature>
<dbReference type="AlphaFoldDB" id="A0AAV4FQT7"/>
<organism evidence="2 3">
    <name type="scientific">Elysia marginata</name>
    <dbReference type="NCBI Taxonomy" id="1093978"/>
    <lineage>
        <taxon>Eukaryota</taxon>
        <taxon>Metazoa</taxon>
        <taxon>Spiralia</taxon>
        <taxon>Lophotrochozoa</taxon>
        <taxon>Mollusca</taxon>
        <taxon>Gastropoda</taxon>
        <taxon>Heterobranchia</taxon>
        <taxon>Euthyneura</taxon>
        <taxon>Panpulmonata</taxon>
        <taxon>Sacoglossa</taxon>
        <taxon>Placobranchoidea</taxon>
        <taxon>Plakobranchidae</taxon>
        <taxon>Elysia</taxon>
    </lineage>
</organism>
<comment type="caution">
    <text evidence="2">The sequence shown here is derived from an EMBL/GenBank/DDBJ whole genome shotgun (WGS) entry which is preliminary data.</text>
</comment>
<keyword evidence="3" id="KW-1185">Reference proteome</keyword>
<evidence type="ECO:0000313" key="3">
    <source>
        <dbReference type="Proteomes" id="UP000762676"/>
    </source>
</evidence>
<feature type="region of interest" description="Disordered" evidence="1">
    <location>
        <begin position="168"/>
        <end position="220"/>
    </location>
</feature>
<protein>
    <submittedName>
        <fullName evidence="2">M protein, serotype 2.1</fullName>
    </submittedName>
</protein>
<dbReference type="Proteomes" id="UP000762676">
    <property type="component" value="Unassembled WGS sequence"/>
</dbReference>
<accession>A0AAV4FQT7</accession>
<evidence type="ECO:0000313" key="2">
    <source>
        <dbReference type="EMBL" id="GFR75803.1"/>
    </source>
</evidence>
<gene>
    <name evidence="2" type="ORF">ElyMa_000465000</name>
</gene>
<feature type="compositionally biased region" description="Basic and acidic residues" evidence="1">
    <location>
        <begin position="180"/>
        <end position="200"/>
    </location>
</feature>
<sequence>MVVSAGADEDSNDDQVSPRDHKHSTQGQVLACCPQADRPPSAETVARRRAAVSGVSGVSWISGVSKVNGVSGASKISWVSKVRMVSKVSGVSNVSRFIGVNEVRGVSKVSGVSKVIGVSKVSKVNGISKVSKVNGISKISKVNGVSKVSEINGVSRVSRVSRIGAVRTRRPGVALQEPHAQQDDHGVTRQEGQGKHEGEPHKKRRTPVSPEAPDEEVCGQREVEHARAQVGDCVVKEHHVLSGRRD</sequence>
<dbReference type="EMBL" id="BMAT01000910">
    <property type="protein sequence ID" value="GFR75803.1"/>
    <property type="molecule type" value="Genomic_DNA"/>
</dbReference>
<name>A0AAV4FQT7_9GAST</name>